<sequence>MRVYPHGNFHNWMRVNTQWNSHRNIRNPQGKLHNVWMRVVSHGNLPSTRRRIIPYGKFHHPWMRVTQRNFHHNWMGVYLFFHSFNESPVAPVRWNRDFYEVTSWWLKWFNIFVVRFGLREFRDILFLDDLGTFFFKFFLG</sequence>
<organism evidence="1">
    <name type="scientific">Cacopsylla melanoneura</name>
    <dbReference type="NCBI Taxonomy" id="428564"/>
    <lineage>
        <taxon>Eukaryota</taxon>
        <taxon>Metazoa</taxon>
        <taxon>Ecdysozoa</taxon>
        <taxon>Arthropoda</taxon>
        <taxon>Hexapoda</taxon>
        <taxon>Insecta</taxon>
        <taxon>Pterygota</taxon>
        <taxon>Neoptera</taxon>
        <taxon>Paraneoptera</taxon>
        <taxon>Hemiptera</taxon>
        <taxon>Sternorrhyncha</taxon>
        <taxon>Psylloidea</taxon>
        <taxon>Psyllidae</taxon>
        <taxon>Psyllinae</taxon>
        <taxon>Cacopsylla</taxon>
    </lineage>
</organism>
<accession>A0A8D8X6C9</accession>
<name>A0A8D8X6C9_9HEMI</name>
<proteinExistence type="predicted"/>
<dbReference type="AlphaFoldDB" id="A0A8D8X6C9"/>
<dbReference type="EMBL" id="HBUF01262378">
    <property type="protein sequence ID" value="CAG6683270.1"/>
    <property type="molecule type" value="Transcribed_RNA"/>
</dbReference>
<protein>
    <submittedName>
        <fullName evidence="1">Uncharacterized protein</fullName>
    </submittedName>
</protein>
<reference evidence="1" key="1">
    <citation type="submission" date="2021-05" db="EMBL/GenBank/DDBJ databases">
        <authorList>
            <person name="Alioto T."/>
            <person name="Alioto T."/>
            <person name="Gomez Garrido J."/>
        </authorList>
    </citation>
    <scope>NUCLEOTIDE SEQUENCE</scope>
</reference>
<evidence type="ECO:0000313" key="1">
    <source>
        <dbReference type="EMBL" id="CAG6683270.1"/>
    </source>
</evidence>